<dbReference type="EMBL" id="NVPQ01000005">
    <property type="protein sequence ID" value="PDY43358.1"/>
    <property type="molecule type" value="Genomic_DNA"/>
</dbReference>
<gene>
    <name evidence="1" type="ORF">COO17_02170</name>
</gene>
<protein>
    <submittedName>
        <fullName evidence="1">Uncharacterized protein</fullName>
    </submittedName>
</protein>
<dbReference type="RefSeq" id="WP_097814998.1">
    <property type="nucleotide sequence ID" value="NZ_NVPQ01000005.1"/>
</dbReference>
<proteinExistence type="predicted"/>
<dbReference type="AlphaFoldDB" id="A0A2A7BYA3"/>
<dbReference type="Proteomes" id="UP000220111">
    <property type="component" value="Unassembled WGS sequence"/>
</dbReference>
<comment type="caution">
    <text evidence="1">The sequence shown here is derived from an EMBL/GenBank/DDBJ whole genome shotgun (WGS) entry which is preliminary data.</text>
</comment>
<evidence type="ECO:0000313" key="2">
    <source>
        <dbReference type="Proteomes" id="UP000220111"/>
    </source>
</evidence>
<organism evidence="1 2">
    <name type="scientific">Bacillus wiedmannii</name>
    <dbReference type="NCBI Taxonomy" id="1890302"/>
    <lineage>
        <taxon>Bacteria</taxon>
        <taxon>Bacillati</taxon>
        <taxon>Bacillota</taxon>
        <taxon>Bacilli</taxon>
        <taxon>Bacillales</taxon>
        <taxon>Bacillaceae</taxon>
        <taxon>Bacillus</taxon>
        <taxon>Bacillus cereus group</taxon>
    </lineage>
</organism>
<reference evidence="1 2" key="1">
    <citation type="submission" date="2017-09" db="EMBL/GenBank/DDBJ databases">
        <title>Large-scale bioinformatics analysis of Bacillus genomes uncovers conserved roles of natural products in bacterial physiology.</title>
        <authorList>
            <consortium name="Agbiome Team Llc"/>
            <person name="Bleich R.M."/>
            <person name="Grubbs K.J."/>
            <person name="Santa Maria K.C."/>
            <person name="Allen S.E."/>
            <person name="Farag S."/>
            <person name="Shank E.A."/>
            <person name="Bowers A."/>
        </authorList>
    </citation>
    <scope>NUCLEOTIDE SEQUENCE [LARGE SCALE GENOMIC DNA]</scope>
    <source>
        <strain evidence="1 2">AFS098222</strain>
    </source>
</reference>
<evidence type="ECO:0000313" key="1">
    <source>
        <dbReference type="EMBL" id="PDY43358.1"/>
    </source>
</evidence>
<accession>A0A2A7BYA3</accession>
<name>A0A2A7BYA3_9BACI</name>
<sequence>MSVLKKLYREVGNGWLFLEERELKDSLSFVIDFGTPGTYTFSFTTNVPINSNGDLPHKYFVVKVNGIEKFRARGAYAWRSHTIFVDEGPQRITFQLEGFGNGDSCRMRDAYYNPYLEMKTINMIEQTKFPKDLDALKTFNVIQGYPRWQSTGSKGCEVEFTLLFSDIKNWRDFMSHLYNPFIIKGDYGVYGGIIPPNEVDTLRKGTLIMSKCKLISPSRAGIGVDGM</sequence>